<gene>
    <name evidence="2" type="ORF">GCM10010982_27600</name>
</gene>
<dbReference type="Proteomes" id="UP000606935">
    <property type="component" value="Unassembled WGS sequence"/>
</dbReference>
<evidence type="ECO:0000313" key="3">
    <source>
        <dbReference type="Proteomes" id="UP000606935"/>
    </source>
</evidence>
<evidence type="ECO:0000256" key="1">
    <source>
        <dbReference type="SAM" id="Phobius"/>
    </source>
</evidence>
<dbReference type="AlphaFoldDB" id="A0A917Z0N2"/>
<name>A0A917Z0N2_9ALTE</name>
<reference evidence="2" key="2">
    <citation type="submission" date="2020-09" db="EMBL/GenBank/DDBJ databases">
        <authorList>
            <person name="Sun Q."/>
            <person name="Zhou Y."/>
        </authorList>
    </citation>
    <scope>NUCLEOTIDE SEQUENCE</scope>
    <source>
        <strain evidence="2">CGMCC 1.7086</strain>
    </source>
</reference>
<protein>
    <submittedName>
        <fullName evidence="2">Uncharacterized protein</fullName>
    </submittedName>
</protein>
<organism evidence="2 3">
    <name type="scientific">Bowmanella pacifica</name>
    <dbReference type="NCBI Taxonomy" id="502051"/>
    <lineage>
        <taxon>Bacteria</taxon>
        <taxon>Pseudomonadati</taxon>
        <taxon>Pseudomonadota</taxon>
        <taxon>Gammaproteobacteria</taxon>
        <taxon>Alteromonadales</taxon>
        <taxon>Alteromonadaceae</taxon>
        <taxon>Bowmanella</taxon>
    </lineage>
</organism>
<feature type="transmembrane region" description="Helical" evidence="1">
    <location>
        <begin position="22"/>
        <end position="42"/>
    </location>
</feature>
<reference evidence="2" key="1">
    <citation type="journal article" date="2014" name="Int. J. Syst. Evol. Microbiol.">
        <title>Complete genome sequence of Corynebacterium casei LMG S-19264T (=DSM 44701T), isolated from a smear-ripened cheese.</title>
        <authorList>
            <consortium name="US DOE Joint Genome Institute (JGI-PGF)"/>
            <person name="Walter F."/>
            <person name="Albersmeier A."/>
            <person name="Kalinowski J."/>
            <person name="Ruckert C."/>
        </authorList>
    </citation>
    <scope>NUCLEOTIDE SEQUENCE</scope>
    <source>
        <strain evidence="2">CGMCC 1.7086</strain>
    </source>
</reference>
<keyword evidence="1" id="KW-0812">Transmembrane</keyword>
<keyword evidence="1" id="KW-0472">Membrane</keyword>
<dbReference type="EMBL" id="BMLS01000004">
    <property type="protein sequence ID" value="GGO71551.1"/>
    <property type="molecule type" value="Genomic_DNA"/>
</dbReference>
<feature type="transmembrane region" description="Helical" evidence="1">
    <location>
        <begin position="54"/>
        <end position="76"/>
    </location>
</feature>
<accession>A0A917Z0N2</accession>
<keyword evidence="1" id="KW-1133">Transmembrane helix</keyword>
<proteinExistence type="predicted"/>
<evidence type="ECO:0000313" key="2">
    <source>
        <dbReference type="EMBL" id="GGO71551.1"/>
    </source>
</evidence>
<comment type="caution">
    <text evidence="2">The sequence shown here is derived from an EMBL/GenBank/DDBJ whole genome shotgun (WGS) entry which is preliminary data.</text>
</comment>
<keyword evidence="3" id="KW-1185">Reference proteome</keyword>
<sequence length="100" mass="11042">MAVTLFLIRIFYQDLDVTALNLIPYLGSALAGVITVFLYLYAFPSQRKDTFLTFFIPGMVLMASIIVSGLADLWFVDELIFALAFILGGKEISKPTEGAL</sequence>